<reference evidence="1" key="1">
    <citation type="submission" date="2018-05" db="EMBL/GenBank/DDBJ databases">
        <authorList>
            <person name="Lanie J.A."/>
            <person name="Ng W.-L."/>
            <person name="Kazmierczak K.M."/>
            <person name="Andrzejewski T.M."/>
            <person name="Davidsen T.M."/>
            <person name="Wayne K.J."/>
            <person name="Tettelin H."/>
            <person name="Glass J.I."/>
            <person name="Rusch D."/>
            <person name="Podicherti R."/>
            <person name="Tsui H.-C.T."/>
            <person name="Winkler M.E."/>
        </authorList>
    </citation>
    <scope>NUCLEOTIDE SEQUENCE</scope>
</reference>
<gene>
    <name evidence="1" type="ORF">METZ01_LOCUS366599</name>
</gene>
<name>A0A382SW99_9ZZZZ</name>
<organism evidence="1">
    <name type="scientific">marine metagenome</name>
    <dbReference type="NCBI Taxonomy" id="408172"/>
    <lineage>
        <taxon>unclassified sequences</taxon>
        <taxon>metagenomes</taxon>
        <taxon>ecological metagenomes</taxon>
    </lineage>
</organism>
<dbReference type="InterPro" id="IPR047324">
    <property type="entry name" value="LbH_gamma_CA-like"/>
</dbReference>
<dbReference type="PANTHER" id="PTHR13061:SF29">
    <property type="entry name" value="GAMMA CARBONIC ANHYDRASE-LIKE 1, MITOCHONDRIAL-RELATED"/>
    <property type="match status" value="1"/>
</dbReference>
<dbReference type="InterPro" id="IPR001451">
    <property type="entry name" value="Hexapep"/>
</dbReference>
<evidence type="ECO:0008006" key="2">
    <source>
        <dbReference type="Google" id="ProtNLM"/>
    </source>
</evidence>
<feature type="non-terminal residue" evidence="1">
    <location>
        <position position="1"/>
    </location>
</feature>
<dbReference type="InterPro" id="IPR050484">
    <property type="entry name" value="Transf_Hexapept/Carb_Anhydrase"/>
</dbReference>
<dbReference type="CDD" id="cd04645">
    <property type="entry name" value="LbH_gamma_CA_like"/>
    <property type="match status" value="1"/>
</dbReference>
<dbReference type="AlphaFoldDB" id="A0A382SW99"/>
<dbReference type="InterPro" id="IPR011004">
    <property type="entry name" value="Trimer_LpxA-like_sf"/>
</dbReference>
<dbReference type="Gene3D" id="2.160.10.10">
    <property type="entry name" value="Hexapeptide repeat proteins"/>
    <property type="match status" value="1"/>
</dbReference>
<sequence>HVASQFGSVSSWTLNVLSTFTGTTLFETGYIKSVQTKKWAINMIKSFQDKTPHLGKNVYISETAAVIGDVILGDDVSIWFGAVIRGDMHFIRVGSRSNIQDNAVVHVTTAVSPTHIGSGVTVGHGAIIHGCTIEDDCMIGMGVIVMDDAVIGAGSLVGAGALVPPNMKVPPKSLVVGVPGKVVRGVKNEEYKMILERPQEYIDLAAIHLCETP</sequence>
<dbReference type="Pfam" id="PF00132">
    <property type="entry name" value="Hexapep"/>
    <property type="match status" value="2"/>
</dbReference>
<dbReference type="EMBL" id="UINC01131813">
    <property type="protein sequence ID" value="SVD13745.1"/>
    <property type="molecule type" value="Genomic_DNA"/>
</dbReference>
<protein>
    <recommendedName>
        <fullName evidence="2">Gamma carbonic anhydrase family protein</fullName>
    </recommendedName>
</protein>
<accession>A0A382SW99</accession>
<proteinExistence type="predicted"/>
<dbReference type="SUPFAM" id="SSF51161">
    <property type="entry name" value="Trimeric LpxA-like enzymes"/>
    <property type="match status" value="1"/>
</dbReference>
<evidence type="ECO:0000313" key="1">
    <source>
        <dbReference type="EMBL" id="SVD13745.1"/>
    </source>
</evidence>
<dbReference type="PANTHER" id="PTHR13061">
    <property type="entry name" value="DYNACTIN SUBUNIT P25"/>
    <property type="match status" value="1"/>
</dbReference>